<evidence type="ECO:0000313" key="2">
    <source>
        <dbReference type="EMBL" id="MCY1139964.1"/>
    </source>
</evidence>
<proteinExistence type="predicted"/>
<accession>A0ABT4B0I5</accession>
<keyword evidence="3" id="KW-1185">Reference proteome</keyword>
<dbReference type="RefSeq" id="WP_267564113.1">
    <property type="nucleotide sequence ID" value="NZ_JAPNTZ010000006.1"/>
</dbReference>
<evidence type="ECO:0000313" key="3">
    <source>
        <dbReference type="Proteomes" id="UP001151002"/>
    </source>
</evidence>
<feature type="compositionally biased region" description="Basic and acidic residues" evidence="1">
    <location>
        <begin position="123"/>
        <end position="160"/>
    </location>
</feature>
<gene>
    <name evidence="2" type="ORF">OWR29_18325</name>
</gene>
<dbReference type="Proteomes" id="UP001151002">
    <property type="component" value="Unassembled WGS sequence"/>
</dbReference>
<feature type="compositionally biased region" description="Polar residues" evidence="1">
    <location>
        <begin position="266"/>
        <end position="279"/>
    </location>
</feature>
<comment type="caution">
    <text evidence="2">The sequence shown here is derived from an EMBL/GenBank/DDBJ whole genome shotgun (WGS) entry which is preliminary data.</text>
</comment>
<protein>
    <submittedName>
        <fullName evidence="2">Uncharacterized protein</fullName>
    </submittedName>
</protein>
<reference evidence="2" key="1">
    <citation type="submission" date="2022-11" db="EMBL/GenBank/DDBJ databases">
        <authorList>
            <person name="Somphong A."/>
            <person name="Phongsopitanun W."/>
        </authorList>
    </citation>
    <scope>NUCLEOTIDE SEQUENCE</scope>
    <source>
        <strain evidence="2">Pm04-4</strain>
    </source>
</reference>
<name>A0ABT4B0I5_9ACTN</name>
<sequence>MNEQRTYFGDPGRAIRHQGVAAPEPFIPRRRQPSPNAAENEAEQAGSFGFPAPPPPPPHTVAEPAAVGGVHFQPFRDPRPADGSAPMLGRRHSAPAQAAGHHDDAPSHADATAAGRASSGFEVAHRDAAKDGRDAAPAGRRDTPGARRGADIDKTGHRDTGASVSGPKGDASTASHQSRDSRIEHPGEASGIGHRADASRAGHRADVSRPGHRADTSQADHQDDAVKADHPDSSASSSGKHTVPDELVRAATYRLPPDRVFRAKVPNSTPLPEQTTTHLSLPKPRRRTDDNVVPPP</sequence>
<feature type="region of interest" description="Disordered" evidence="1">
    <location>
        <begin position="1"/>
        <end position="296"/>
    </location>
</feature>
<organism evidence="2 3">
    <name type="scientific">Paractinoplanes pyxinae</name>
    <dbReference type="NCBI Taxonomy" id="2997416"/>
    <lineage>
        <taxon>Bacteria</taxon>
        <taxon>Bacillati</taxon>
        <taxon>Actinomycetota</taxon>
        <taxon>Actinomycetes</taxon>
        <taxon>Micromonosporales</taxon>
        <taxon>Micromonosporaceae</taxon>
        <taxon>Paractinoplanes</taxon>
    </lineage>
</organism>
<dbReference type="EMBL" id="JAPNTZ010000006">
    <property type="protein sequence ID" value="MCY1139964.1"/>
    <property type="molecule type" value="Genomic_DNA"/>
</dbReference>
<feature type="compositionally biased region" description="Basic and acidic residues" evidence="1">
    <location>
        <begin position="177"/>
        <end position="187"/>
    </location>
</feature>
<feature type="compositionally biased region" description="Basic and acidic residues" evidence="1">
    <location>
        <begin position="194"/>
        <end position="232"/>
    </location>
</feature>
<evidence type="ECO:0000256" key="1">
    <source>
        <dbReference type="SAM" id="MobiDB-lite"/>
    </source>
</evidence>